<dbReference type="SUPFAM" id="SSF54909">
    <property type="entry name" value="Dimeric alpha+beta barrel"/>
    <property type="match status" value="1"/>
</dbReference>
<evidence type="ECO:0000313" key="2">
    <source>
        <dbReference type="EMBL" id="SMB77917.1"/>
    </source>
</evidence>
<dbReference type="AlphaFoldDB" id="A0A1W1UA21"/>
<accession>A0A1W1UA21</accession>
<keyword evidence="3" id="KW-1185">Reference proteome</keyword>
<dbReference type="InterPro" id="IPR021708">
    <property type="entry name" value="DUF3291"/>
</dbReference>
<dbReference type="OrthoDB" id="9808719at2"/>
<sequence length="152" mass="16999">MHLAQVNVAKLHFPLDAPEIAEFKAGLDPVNGLADAAPGFVWRLKDDAGNATEVVFDTDPLLIVNLSVWEGLSALRAFSYSGLHLDFLKRRREWFQRYASPHLALWWVPANSTPTVEDARERLAHLHAHGPTPYAFTFAHGFDPDSSRTALR</sequence>
<evidence type="ECO:0000313" key="3">
    <source>
        <dbReference type="Proteomes" id="UP000192582"/>
    </source>
</evidence>
<dbReference type="InterPro" id="IPR011008">
    <property type="entry name" value="Dimeric_a/b-barrel"/>
</dbReference>
<name>A0A1W1UA21_9DEIO</name>
<proteinExistence type="predicted"/>
<dbReference type="Proteomes" id="UP000192582">
    <property type="component" value="Unassembled WGS sequence"/>
</dbReference>
<feature type="domain" description="DUF3291" evidence="1">
    <location>
        <begin position="3"/>
        <end position="140"/>
    </location>
</feature>
<reference evidence="2 3" key="1">
    <citation type="submission" date="2017-04" db="EMBL/GenBank/DDBJ databases">
        <authorList>
            <person name="Afonso C.L."/>
            <person name="Miller P.J."/>
            <person name="Scott M.A."/>
            <person name="Spackman E."/>
            <person name="Goraichik I."/>
            <person name="Dimitrov K.M."/>
            <person name="Suarez D.L."/>
            <person name="Swayne D.E."/>
        </authorList>
    </citation>
    <scope>NUCLEOTIDE SEQUENCE [LARGE SCALE GENOMIC DNA]</scope>
    <source>
        <strain evidence="2 3">KR-140</strain>
    </source>
</reference>
<organism evidence="2 3">
    <name type="scientific">Deinococcus hopiensis KR-140</name>
    <dbReference type="NCBI Taxonomy" id="695939"/>
    <lineage>
        <taxon>Bacteria</taxon>
        <taxon>Thermotogati</taxon>
        <taxon>Deinococcota</taxon>
        <taxon>Deinococci</taxon>
        <taxon>Deinococcales</taxon>
        <taxon>Deinococcaceae</taxon>
        <taxon>Deinococcus</taxon>
    </lineage>
</organism>
<evidence type="ECO:0000259" key="1">
    <source>
        <dbReference type="Pfam" id="PF11695"/>
    </source>
</evidence>
<gene>
    <name evidence="2" type="ORF">SAMN00790413_04000</name>
</gene>
<protein>
    <recommendedName>
        <fullName evidence="1">DUF3291 domain-containing protein</fullName>
    </recommendedName>
</protein>
<dbReference type="RefSeq" id="WP_084045041.1">
    <property type="nucleotide sequence ID" value="NZ_FWWU01000001.1"/>
</dbReference>
<dbReference type="Pfam" id="PF11695">
    <property type="entry name" value="DUF3291"/>
    <property type="match status" value="1"/>
</dbReference>
<dbReference type="EMBL" id="FWWU01000001">
    <property type="protein sequence ID" value="SMB77917.1"/>
    <property type="molecule type" value="Genomic_DNA"/>
</dbReference>